<dbReference type="Pfam" id="PF11905">
    <property type="entry name" value="DUF3425"/>
    <property type="match status" value="1"/>
</dbReference>
<accession>A0A9W9RM46</accession>
<evidence type="ECO:0008006" key="4">
    <source>
        <dbReference type="Google" id="ProtNLM"/>
    </source>
</evidence>
<feature type="compositionally biased region" description="Basic and acidic residues" evidence="1">
    <location>
        <begin position="1"/>
        <end position="19"/>
    </location>
</feature>
<comment type="caution">
    <text evidence="2">The sequence shown here is derived from an EMBL/GenBank/DDBJ whole genome shotgun (WGS) entry which is preliminary data.</text>
</comment>
<feature type="compositionally biased region" description="Low complexity" evidence="1">
    <location>
        <begin position="116"/>
        <end position="127"/>
    </location>
</feature>
<dbReference type="AlphaFoldDB" id="A0A9W9RM46"/>
<dbReference type="Proteomes" id="UP001148299">
    <property type="component" value="Unassembled WGS sequence"/>
</dbReference>
<name>A0A9W9RM46_PENBR</name>
<keyword evidence="3" id="KW-1185">Reference proteome</keyword>
<dbReference type="InterPro" id="IPR021833">
    <property type="entry name" value="DUF3425"/>
</dbReference>
<feature type="compositionally biased region" description="Low complexity" evidence="1">
    <location>
        <begin position="135"/>
        <end position="151"/>
    </location>
</feature>
<dbReference type="Gene3D" id="1.20.5.170">
    <property type="match status" value="1"/>
</dbReference>
<evidence type="ECO:0000313" key="3">
    <source>
        <dbReference type="Proteomes" id="UP001148299"/>
    </source>
</evidence>
<protein>
    <recommendedName>
        <fullName evidence="4">BZIP transcription factor</fullName>
    </recommendedName>
</protein>
<feature type="region of interest" description="Disordered" evidence="1">
    <location>
        <begin position="1"/>
        <end position="26"/>
    </location>
</feature>
<reference evidence="2" key="1">
    <citation type="submission" date="2022-12" db="EMBL/GenBank/DDBJ databases">
        <authorList>
            <person name="Petersen C."/>
        </authorList>
    </citation>
    <scope>NUCLEOTIDE SEQUENCE</scope>
    <source>
        <strain evidence="2">IBT 35675</strain>
    </source>
</reference>
<dbReference type="CDD" id="cd14688">
    <property type="entry name" value="bZIP_YAP"/>
    <property type="match status" value="1"/>
</dbReference>
<dbReference type="EMBL" id="JAPZBR010000002">
    <property type="protein sequence ID" value="KAJ5362687.1"/>
    <property type="molecule type" value="Genomic_DNA"/>
</dbReference>
<dbReference type="PANTHER" id="PTHR37012:SF6">
    <property type="entry name" value="BZIP TRANSCRIPTION FACTOR"/>
    <property type="match status" value="1"/>
</dbReference>
<feature type="region of interest" description="Disordered" evidence="1">
    <location>
        <begin position="110"/>
        <end position="151"/>
    </location>
</feature>
<sequence length="363" mass="41528">MSLEKKRQRDRRSQQNLRDKKSKHTAHLEEQVAHCKQHHGDHAVQRLLEVITGLREENGSLRNRQNILKSLVTSWDLETDPVMPGRASLDKSSLHTDSNSREAPLSFHAAFHGPISSNGNSNNNRGSTCTPATGASAMETQSSSEASSTKSTPLWCQIPPHTDDFSGPPNLISCPWFCYPEKVTPCPDTPGSPLDILYGTKTNALADMIRTALQRRPIRDPERLAMGWLAYHLSRWFLNPTSATYERLPVFIRPVQGQIEAPHPLVLDFLPWPRLRVNVIRQWHLYCDNRDDLFGMFACCMKIRWPWGEDILERDDNNELQIKKKFYDTFTKPEGWGLTPEFTARYPNLVEGMDIREVLFELV</sequence>
<evidence type="ECO:0000256" key="1">
    <source>
        <dbReference type="SAM" id="MobiDB-lite"/>
    </source>
</evidence>
<organism evidence="2 3">
    <name type="scientific">Penicillium brevicompactum</name>
    <dbReference type="NCBI Taxonomy" id="5074"/>
    <lineage>
        <taxon>Eukaryota</taxon>
        <taxon>Fungi</taxon>
        <taxon>Dikarya</taxon>
        <taxon>Ascomycota</taxon>
        <taxon>Pezizomycotina</taxon>
        <taxon>Eurotiomycetes</taxon>
        <taxon>Eurotiomycetidae</taxon>
        <taxon>Eurotiales</taxon>
        <taxon>Aspergillaceae</taxon>
        <taxon>Penicillium</taxon>
    </lineage>
</organism>
<evidence type="ECO:0000313" key="2">
    <source>
        <dbReference type="EMBL" id="KAJ5362687.1"/>
    </source>
</evidence>
<reference evidence="2" key="2">
    <citation type="journal article" date="2023" name="IMA Fungus">
        <title>Comparative genomic study of the Penicillium genus elucidates a diverse pangenome and 15 lateral gene transfer events.</title>
        <authorList>
            <person name="Petersen C."/>
            <person name="Sorensen T."/>
            <person name="Nielsen M.R."/>
            <person name="Sondergaard T.E."/>
            <person name="Sorensen J.L."/>
            <person name="Fitzpatrick D.A."/>
            <person name="Frisvad J.C."/>
            <person name="Nielsen K.L."/>
        </authorList>
    </citation>
    <scope>NUCLEOTIDE SEQUENCE</scope>
    <source>
        <strain evidence="2">IBT 35675</strain>
    </source>
</reference>
<dbReference type="PANTHER" id="PTHR37012">
    <property type="entry name" value="B-ZIP TRANSCRIPTION FACTOR (EUROFUNG)-RELATED"/>
    <property type="match status" value="1"/>
</dbReference>
<proteinExistence type="predicted"/>
<gene>
    <name evidence="2" type="ORF">N7541_003531</name>
</gene>